<keyword evidence="2 3" id="KW-0378">Hydrolase</keyword>
<dbReference type="InterPro" id="IPR050309">
    <property type="entry name" value="Type-B_Carboxylest/Lipase"/>
</dbReference>
<dbReference type="Pfam" id="PF00135">
    <property type="entry name" value="COesterase"/>
    <property type="match status" value="1"/>
</dbReference>
<dbReference type="InterPro" id="IPR019826">
    <property type="entry name" value="Carboxylesterase_B_AS"/>
</dbReference>
<sequence length="523" mass="53655">MPHHQEPVIELSDGRLRGRSEGDVHRFLNIPYAAPPLGAGRFAHPAPAVPWTGVRDAGEPGPTAPQPRRDAFGSLDMSPYFGPGWIRGDEDGGDGDGGGYLTVNVWTPAPTSTPTPASAASGLAPSVDGRGLPVMVFVHGGGFVAGSGRAPLYDGGSFARSGVILVTLNYRLGIAGFLDLPGAPPNRGLLDVVAALGWVRRNIEAFGGDPGNVTVFGQSAGATLVGALLATVEAAGLFHRAIVQSGNGLGAHTLEQAARVTRAAADLLGVAPTATAFADLPDDRLVAAIPRLAGLDLRTATARDPLLGLSPFSVALAQQPADAVAAGAGADIALMVGTTSEEGNLYLVPQGHLTATTAADVTAIATLAACDPAGHISAYRARMPHAGDGELRAAILSDALFGAGSRRLADAHAAHGRAATYTYEFGWRSPALEGALGAAHAVELPFVFHRTGLRELRGPNALLGAAEPPAALAARVHAAWIGFARDGDPGWDRYTPRRPWTPLIGGLAAARSAGRLALWPRAE</sequence>
<keyword evidence="6" id="KW-1185">Reference proteome</keyword>
<organism evidence="5 6">
    <name type="scientific">Streptomyces zagrosensis</name>
    <dbReference type="NCBI Taxonomy" id="1042984"/>
    <lineage>
        <taxon>Bacteria</taxon>
        <taxon>Bacillati</taxon>
        <taxon>Actinomycetota</taxon>
        <taxon>Actinomycetes</taxon>
        <taxon>Kitasatosporales</taxon>
        <taxon>Streptomycetaceae</taxon>
        <taxon>Streptomyces</taxon>
    </lineage>
</organism>
<dbReference type="RefSeq" id="WP_184577746.1">
    <property type="nucleotide sequence ID" value="NZ_JACHJL010000021.1"/>
</dbReference>
<proteinExistence type="inferred from homology"/>
<dbReference type="PANTHER" id="PTHR11559">
    <property type="entry name" value="CARBOXYLESTERASE"/>
    <property type="match status" value="1"/>
</dbReference>
<dbReference type="EMBL" id="JACHJL010000021">
    <property type="protein sequence ID" value="MBB5939149.1"/>
    <property type="molecule type" value="Genomic_DNA"/>
</dbReference>
<dbReference type="Gene3D" id="3.40.50.1820">
    <property type="entry name" value="alpha/beta hydrolase"/>
    <property type="match status" value="1"/>
</dbReference>
<gene>
    <name evidence="5" type="ORF">FHS42_006241</name>
</gene>
<dbReference type="PROSITE" id="PS00122">
    <property type="entry name" value="CARBOXYLESTERASE_B_1"/>
    <property type="match status" value="1"/>
</dbReference>
<dbReference type="SUPFAM" id="SSF53474">
    <property type="entry name" value="alpha/beta-Hydrolases"/>
    <property type="match status" value="1"/>
</dbReference>
<dbReference type="InterPro" id="IPR002018">
    <property type="entry name" value="CarbesteraseB"/>
</dbReference>
<protein>
    <recommendedName>
        <fullName evidence="3">Carboxylic ester hydrolase</fullName>
        <ecNumber evidence="3">3.1.1.-</ecNumber>
    </recommendedName>
</protein>
<dbReference type="InterPro" id="IPR029058">
    <property type="entry name" value="AB_hydrolase_fold"/>
</dbReference>
<evidence type="ECO:0000313" key="5">
    <source>
        <dbReference type="EMBL" id="MBB5939149.1"/>
    </source>
</evidence>
<reference evidence="5 6" key="1">
    <citation type="submission" date="2020-08" db="EMBL/GenBank/DDBJ databases">
        <title>Genomic Encyclopedia of Type Strains, Phase III (KMG-III): the genomes of soil and plant-associated and newly described type strains.</title>
        <authorList>
            <person name="Whitman W."/>
        </authorList>
    </citation>
    <scope>NUCLEOTIDE SEQUENCE [LARGE SCALE GENOMIC DNA]</scope>
    <source>
        <strain evidence="5 6">CECT 8305</strain>
    </source>
</reference>
<evidence type="ECO:0000256" key="1">
    <source>
        <dbReference type="ARBA" id="ARBA00005964"/>
    </source>
</evidence>
<evidence type="ECO:0000256" key="2">
    <source>
        <dbReference type="ARBA" id="ARBA00022801"/>
    </source>
</evidence>
<dbReference type="Proteomes" id="UP000588098">
    <property type="component" value="Unassembled WGS sequence"/>
</dbReference>
<dbReference type="GO" id="GO:0016787">
    <property type="term" value="F:hydrolase activity"/>
    <property type="evidence" value="ECO:0007669"/>
    <property type="project" value="UniProtKB-KW"/>
</dbReference>
<accession>A0A7W9V2S0</accession>
<evidence type="ECO:0000256" key="3">
    <source>
        <dbReference type="RuleBase" id="RU361235"/>
    </source>
</evidence>
<dbReference type="AlphaFoldDB" id="A0A7W9V2S0"/>
<evidence type="ECO:0000259" key="4">
    <source>
        <dbReference type="Pfam" id="PF00135"/>
    </source>
</evidence>
<name>A0A7W9V2S0_9ACTN</name>
<dbReference type="EC" id="3.1.1.-" evidence="3"/>
<comment type="similarity">
    <text evidence="1 3">Belongs to the type-B carboxylesterase/lipase family.</text>
</comment>
<evidence type="ECO:0000313" key="6">
    <source>
        <dbReference type="Proteomes" id="UP000588098"/>
    </source>
</evidence>
<feature type="domain" description="Carboxylesterase type B" evidence="4">
    <location>
        <begin position="5"/>
        <end position="491"/>
    </location>
</feature>
<comment type="caution">
    <text evidence="5">The sequence shown here is derived from an EMBL/GenBank/DDBJ whole genome shotgun (WGS) entry which is preliminary data.</text>
</comment>